<dbReference type="AlphaFoldDB" id="A0A5B7ELP1"/>
<protein>
    <submittedName>
        <fullName evidence="1">Uncharacterized protein</fullName>
    </submittedName>
</protein>
<sequence>MYALHRQAPLVGEKGCVILGSVALPPLSRPPYFPLSTASRHALCWPSSPRQALVAISEMNL</sequence>
<evidence type="ECO:0000313" key="2">
    <source>
        <dbReference type="Proteomes" id="UP000324222"/>
    </source>
</evidence>
<name>A0A5B7ELP1_PORTR</name>
<comment type="caution">
    <text evidence="1">The sequence shown here is derived from an EMBL/GenBank/DDBJ whole genome shotgun (WGS) entry which is preliminary data.</text>
</comment>
<dbReference type="EMBL" id="VSRR010003014">
    <property type="protein sequence ID" value="MPC34248.1"/>
    <property type="molecule type" value="Genomic_DNA"/>
</dbReference>
<accession>A0A5B7ELP1</accession>
<reference evidence="1 2" key="1">
    <citation type="submission" date="2019-05" db="EMBL/GenBank/DDBJ databases">
        <title>Another draft genome of Portunus trituberculatus and its Hox gene families provides insights of decapod evolution.</title>
        <authorList>
            <person name="Jeong J.-H."/>
            <person name="Song I."/>
            <person name="Kim S."/>
            <person name="Choi T."/>
            <person name="Kim D."/>
            <person name="Ryu S."/>
            <person name="Kim W."/>
        </authorList>
    </citation>
    <scope>NUCLEOTIDE SEQUENCE [LARGE SCALE GENOMIC DNA]</scope>
    <source>
        <tissue evidence="1">Muscle</tissue>
    </source>
</reference>
<evidence type="ECO:0000313" key="1">
    <source>
        <dbReference type="EMBL" id="MPC34248.1"/>
    </source>
</evidence>
<keyword evidence="2" id="KW-1185">Reference proteome</keyword>
<dbReference type="Proteomes" id="UP000324222">
    <property type="component" value="Unassembled WGS sequence"/>
</dbReference>
<organism evidence="1 2">
    <name type="scientific">Portunus trituberculatus</name>
    <name type="common">Swimming crab</name>
    <name type="synonym">Neptunus trituberculatus</name>
    <dbReference type="NCBI Taxonomy" id="210409"/>
    <lineage>
        <taxon>Eukaryota</taxon>
        <taxon>Metazoa</taxon>
        <taxon>Ecdysozoa</taxon>
        <taxon>Arthropoda</taxon>
        <taxon>Crustacea</taxon>
        <taxon>Multicrustacea</taxon>
        <taxon>Malacostraca</taxon>
        <taxon>Eumalacostraca</taxon>
        <taxon>Eucarida</taxon>
        <taxon>Decapoda</taxon>
        <taxon>Pleocyemata</taxon>
        <taxon>Brachyura</taxon>
        <taxon>Eubrachyura</taxon>
        <taxon>Portunoidea</taxon>
        <taxon>Portunidae</taxon>
        <taxon>Portuninae</taxon>
        <taxon>Portunus</taxon>
    </lineage>
</organism>
<proteinExistence type="predicted"/>
<gene>
    <name evidence="1" type="ORF">E2C01_027632</name>
</gene>